<protein>
    <recommendedName>
        <fullName evidence="1">SHOCT domain-containing protein</fullName>
    </recommendedName>
</protein>
<reference evidence="2 3" key="1">
    <citation type="submission" date="2020-08" db="EMBL/GenBank/DDBJ databases">
        <title>Bridging the membrane lipid divide: bacteria of the FCB group superphylum have the potential to synthesize archaeal ether lipids.</title>
        <authorList>
            <person name="Villanueva L."/>
            <person name="Von Meijenfeldt F.A.B."/>
            <person name="Westbye A.B."/>
            <person name="Yadav S."/>
            <person name="Hopmans E.C."/>
            <person name="Dutilh B.E."/>
            <person name="Sinninghe Damste J.S."/>
        </authorList>
    </citation>
    <scope>NUCLEOTIDE SEQUENCE [LARGE SCALE GENOMIC DNA]</scope>
    <source>
        <strain evidence="2">NIOZ-UU27</strain>
    </source>
</reference>
<dbReference type="AlphaFoldDB" id="A0A8J6T7S5"/>
<accession>A0A8J6T7S5</accession>
<evidence type="ECO:0000313" key="3">
    <source>
        <dbReference type="Proteomes" id="UP000650524"/>
    </source>
</evidence>
<dbReference type="Proteomes" id="UP000650524">
    <property type="component" value="Unassembled WGS sequence"/>
</dbReference>
<dbReference type="EMBL" id="JACNJD010000158">
    <property type="protein sequence ID" value="MBC8176753.1"/>
    <property type="molecule type" value="Genomic_DNA"/>
</dbReference>
<organism evidence="2 3">
    <name type="scientific">Candidatus Desulfacyla euxinica</name>
    <dbReference type="NCBI Taxonomy" id="2841693"/>
    <lineage>
        <taxon>Bacteria</taxon>
        <taxon>Deltaproteobacteria</taxon>
        <taxon>Candidatus Desulfacyla</taxon>
    </lineage>
</organism>
<dbReference type="InterPro" id="IPR018649">
    <property type="entry name" value="SHOCT"/>
</dbReference>
<name>A0A8J6T7S5_9DELT</name>
<evidence type="ECO:0000259" key="1">
    <source>
        <dbReference type="Pfam" id="PF09851"/>
    </source>
</evidence>
<feature type="domain" description="SHOCT" evidence="1">
    <location>
        <begin position="42"/>
        <end position="68"/>
    </location>
</feature>
<proteinExistence type="predicted"/>
<gene>
    <name evidence="2" type="ORF">H8E19_05060</name>
</gene>
<dbReference type="Pfam" id="PF09851">
    <property type="entry name" value="SHOCT"/>
    <property type="match status" value="1"/>
</dbReference>
<evidence type="ECO:0000313" key="2">
    <source>
        <dbReference type="EMBL" id="MBC8176753.1"/>
    </source>
</evidence>
<sequence length="71" mass="7763">MRRLRILAMIILIPFGAGLPGCGGGEGGEVKSKIRSTTVGQELIDLESAYKKGAITKEEYESLKKKVLERK</sequence>
<comment type="caution">
    <text evidence="2">The sequence shown here is derived from an EMBL/GenBank/DDBJ whole genome shotgun (WGS) entry which is preliminary data.</text>
</comment>